<evidence type="ECO:0000313" key="3">
    <source>
        <dbReference type="Proteomes" id="UP001457282"/>
    </source>
</evidence>
<organism evidence="2 3">
    <name type="scientific">Rubus argutus</name>
    <name type="common">Southern blackberry</name>
    <dbReference type="NCBI Taxonomy" id="59490"/>
    <lineage>
        <taxon>Eukaryota</taxon>
        <taxon>Viridiplantae</taxon>
        <taxon>Streptophyta</taxon>
        <taxon>Embryophyta</taxon>
        <taxon>Tracheophyta</taxon>
        <taxon>Spermatophyta</taxon>
        <taxon>Magnoliopsida</taxon>
        <taxon>eudicotyledons</taxon>
        <taxon>Gunneridae</taxon>
        <taxon>Pentapetalae</taxon>
        <taxon>rosids</taxon>
        <taxon>fabids</taxon>
        <taxon>Rosales</taxon>
        <taxon>Rosaceae</taxon>
        <taxon>Rosoideae</taxon>
        <taxon>Rosoideae incertae sedis</taxon>
        <taxon>Rubus</taxon>
    </lineage>
</organism>
<dbReference type="PANTHER" id="PTHR48040">
    <property type="entry name" value="PLEIOTROPIC DRUG RESISTANCE PROTEIN 1-LIKE ISOFORM X1"/>
    <property type="match status" value="1"/>
</dbReference>
<dbReference type="EMBL" id="JBEDUW010000003">
    <property type="protein sequence ID" value="KAK9939623.1"/>
    <property type="molecule type" value="Genomic_DNA"/>
</dbReference>
<comment type="caution">
    <text evidence="2">The sequence shown here is derived from an EMBL/GenBank/DDBJ whole genome shotgun (WGS) entry which is preliminary data.</text>
</comment>
<dbReference type="AlphaFoldDB" id="A0AAW1XSF5"/>
<gene>
    <name evidence="2" type="ORF">M0R45_016313</name>
</gene>
<proteinExistence type="predicted"/>
<dbReference type="InterPro" id="IPR003439">
    <property type="entry name" value="ABC_transporter-like_ATP-bd"/>
</dbReference>
<accession>A0AAW1XSF5</accession>
<feature type="domain" description="ABC transporter" evidence="1">
    <location>
        <begin position="174"/>
        <end position="209"/>
    </location>
</feature>
<dbReference type="GO" id="GO:0005524">
    <property type="term" value="F:ATP binding"/>
    <property type="evidence" value="ECO:0007669"/>
    <property type="project" value="InterPro"/>
</dbReference>
<name>A0AAW1XSF5_RUBAR</name>
<evidence type="ECO:0000313" key="2">
    <source>
        <dbReference type="EMBL" id="KAK9939623.1"/>
    </source>
</evidence>
<dbReference type="PANTHER" id="PTHR48040:SF18">
    <property type="entry name" value="PLEIOTROPIC DRUG RESISTANCE PROTEIN 3-LIKE ISOFORM X1"/>
    <property type="match status" value="1"/>
</dbReference>
<keyword evidence="3" id="KW-1185">Reference proteome</keyword>
<protein>
    <recommendedName>
        <fullName evidence="1">ABC transporter domain-containing protein</fullName>
    </recommendedName>
</protein>
<evidence type="ECO:0000259" key="1">
    <source>
        <dbReference type="Pfam" id="PF00005"/>
    </source>
</evidence>
<sequence>MDLAEEIGRSVRTSFHQHASSFRCTSDVRSMKENADDEVELQWAAIERLPTFERIRTSLFGCNKEEDDHEGKIKRAVDVTKLGALERHMFIDKLLQQIEGDNQRLLQKLKERIDRVGLQLPTVEIRYQNLFVEAECEVVQGKPLPTLWNTLKGFFSVMTKIFGCKSQAYKLEILKDVSGIIKPSRMTLLLGPPGCGKTTLLQALAGNLTTLSRFKEK</sequence>
<reference evidence="2 3" key="1">
    <citation type="journal article" date="2023" name="G3 (Bethesda)">
        <title>A chromosome-length genome assembly and annotation of blackberry (Rubus argutus, cv. 'Hillquist').</title>
        <authorList>
            <person name="Bruna T."/>
            <person name="Aryal R."/>
            <person name="Dudchenko O."/>
            <person name="Sargent D.J."/>
            <person name="Mead D."/>
            <person name="Buti M."/>
            <person name="Cavallini A."/>
            <person name="Hytonen T."/>
            <person name="Andres J."/>
            <person name="Pham M."/>
            <person name="Weisz D."/>
            <person name="Mascagni F."/>
            <person name="Usai G."/>
            <person name="Natali L."/>
            <person name="Bassil N."/>
            <person name="Fernandez G.E."/>
            <person name="Lomsadze A."/>
            <person name="Armour M."/>
            <person name="Olukolu B."/>
            <person name="Poorten T."/>
            <person name="Britton C."/>
            <person name="Davik J."/>
            <person name="Ashrafi H."/>
            <person name="Aiden E.L."/>
            <person name="Borodovsky M."/>
            <person name="Worthington M."/>
        </authorList>
    </citation>
    <scope>NUCLEOTIDE SEQUENCE [LARGE SCALE GENOMIC DNA]</scope>
    <source>
        <strain evidence="2">PI 553951</strain>
    </source>
</reference>
<dbReference type="Proteomes" id="UP001457282">
    <property type="component" value="Unassembled WGS sequence"/>
</dbReference>
<dbReference type="GO" id="GO:0016887">
    <property type="term" value="F:ATP hydrolysis activity"/>
    <property type="evidence" value="ECO:0007669"/>
    <property type="project" value="InterPro"/>
</dbReference>
<dbReference type="SUPFAM" id="SSF52540">
    <property type="entry name" value="P-loop containing nucleoside triphosphate hydrolases"/>
    <property type="match status" value="1"/>
</dbReference>
<dbReference type="InterPro" id="IPR027417">
    <property type="entry name" value="P-loop_NTPase"/>
</dbReference>
<dbReference type="Gene3D" id="3.40.50.300">
    <property type="entry name" value="P-loop containing nucleotide triphosphate hydrolases"/>
    <property type="match status" value="1"/>
</dbReference>
<dbReference type="Pfam" id="PF00005">
    <property type="entry name" value="ABC_tran"/>
    <property type="match status" value="1"/>
</dbReference>